<comment type="caution">
    <text evidence="6">The sequence shown here is derived from an EMBL/GenBank/DDBJ whole genome shotgun (WGS) entry which is preliminary data.</text>
</comment>
<comment type="similarity">
    <text evidence="1 4">Belongs to the aldehyde dehydrogenase family.</text>
</comment>
<organism evidence="6 7">
    <name type="scientific">Nocardia ignorata</name>
    <dbReference type="NCBI Taxonomy" id="145285"/>
    <lineage>
        <taxon>Bacteria</taxon>
        <taxon>Bacillati</taxon>
        <taxon>Actinomycetota</taxon>
        <taxon>Actinomycetes</taxon>
        <taxon>Mycobacteriales</taxon>
        <taxon>Nocardiaceae</taxon>
        <taxon>Nocardia</taxon>
    </lineage>
</organism>
<evidence type="ECO:0000256" key="1">
    <source>
        <dbReference type="ARBA" id="ARBA00009986"/>
    </source>
</evidence>
<accession>A0A4R6PHK4</accession>
<dbReference type="SUPFAM" id="SSF53720">
    <property type="entry name" value="ALDH-like"/>
    <property type="match status" value="1"/>
</dbReference>
<dbReference type="Proteomes" id="UP000295087">
    <property type="component" value="Unassembled WGS sequence"/>
</dbReference>
<evidence type="ECO:0000259" key="5">
    <source>
        <dbReference type="Pfam" id="PF00171"/>
    </source>
</evidence>
<dbReference type="InterPro" id="IPR016161">
    <property type="entry name" value="Ald_DH/histidinol_DH"/>
</dbReference>
<proteinExistence type="inferred from homology"/>
<dbReference type="Gene3D" id="3.40.309.10">
    <property type="entry name" value="Aldehyde Dehydrogenase, Chain A, domain 2"/>
    <property type="match status" value="1"/>
</dbReference>
<sequence length="498" mass="51977">MSSIVAVEAVVRSAFGPDGGVGHLLIDGEWVPASAGSTFDVIDPGTEEVVGKVAEAGAADVEAAVAAARRAFDEERWLRMSSAQRGVVLWKVADLLEAKSEEMARLESLDVGMPVSQARLMVAEAVNQFRYYAGWADKIQGTTVEIGTAERRLQGATYREPVGVVAMIVPWNAPLIAMSMKLAPALAAGCTCVLKPSEEAPLSALALGRVLLEAGVPAGVVNVVTGFGATGAALAEHVGVDKISFTGSTEVGRKIVAAATGNLKKVSLELGGKSPVIVLPDADIAAAAAGIAIGVFWNSGQICTSGTRLFAHVDVYDELVEGVAEQGRSMKVGYGTDPDALLGPLVSQCQLDRVAGYVEDGRAAGARVVSGGKRLAGRGFYYAPTVMADATADMRIVREEIFGPVIAAMSFTDVDAAIASANDTEYGLAGSVWTRDVSLAHRVARRLRGGRIGVNIHRAGGVQMPIGGFKQSGWGRENGPDALEEYLETKSVVTLLDR</sequence>
<evidence type="ECO:0000256" key="3">
    <source>
        <dbReference type="PROSITE-ProRule" id="PRU10007"/>
    </source>
</evidence>
<evidence type="ECO:0000256" key="2">
    <source>
        <dbReference type="ARBA" id="ARBA00023002"/>
    </source>
</evidence>
<reference evidence="6 7" key="1">
    <citation type="submission" date="2019-03" db="EMBL/GenBank/DDBJ databases">
        <title>Genomic Encyclopedia of Type Strains, Phase IV (KMG-IV): sequencing the most valuable type-strain genomes for metagenomic binning, comparative biology and taxonomic classification.</title>
        <authorList>
            <person name="Goeker M."/>
        </authorList>
    </citation>
    <scope>NUCLEOTIDE SEQUENCE [LARGE SCALE GENOMIC DNA]</scope>
    <source>
        <strain evidence="6 7">DSM 44496</strain>
    </source>
</reference>
<dbReference type="PANTHER" id="PTHR11699">
    <property type="entry name" value="ALDEHYDE DEHYDROGENASE-RELATED"/>
    <property type="match status" value="1"/>
</dbReference>
<dbReference type="InterPro" id="IPR029510">
    <property type="entry name" value="Ald_DH_CS_GLU"/>
</dbReference>
<dbReference type="AlphaFoldDB" id="A0A4R6PHK4"/>
<dbReference type="GO" id="GO:0016620">
    <property type="term" value="F:oxidoreductase activity, acting on the aldehyde or oxo group of donors, NAD or NADP as acceptor"/>
    <property type="evidence" value="ECO:0007669"/>
    <property type="project" value="InterPro"/>
</dbReference>
<dbReference type="InterPro" id="IPR016163">
    <property type="entry name" value="Ald_DH_C"/>
</dbReference>
<dbReference type="PROSITE" id="PS00687">
    <property type="entry name" value="ALDEHYDE_DEHYDR_GLU"/>
    <property type="match status" value="1"/>
</dbReference>
<dbReference type="Pfam" id="PF00171">
    <property type="entry name" value="Aldedh"/>
    <property type="match status" value="1"/>
</dbReference>
<dbReference type="InterPro" id="IPR016162">
    <property type="entry name" value="Ald_DH_N"/>
</dbReference>
<dbReference type="FunFam" id="3.40.605.10:FF:000007">
    <property type="entry name" value="NAD/NADP-dependent betaine aldehyde dehydrogenase"/>
    <property type="match status" value="1"/>
</dbReference>
<gene>
    <name evidence="6" type="ORF">DFR75_104134</name>
</gene>
<dbReference type="InterPro" id="IPR015590">
    <property type="entry name" value="Aldehyde_DH_dom"/>
</dbReference>
<dbReference type="FunFam" id="3.40.605.10:FF:000026">
    <property type="entry name" value="Aldehyde dehydrogenase, putative"/>
    <property type="match status" value="1"/>
</dbReference>
<evidence type="ECO:0000313" key="7">
    <source>
        <dbReference type="Proteomes" id="UP000295087"/>
    </source>
</evidence>
<keyword evidence="2 4" id="KW-0560">Oxidoreductase</keyword>
<dbReference type="FunFam" id="3.40.309.10:FF:000012">
    <property type="entry name" value="Betaine aldehyde dehydrogenase"/>
    <property type="match status" value="1"/>
</dbReference>
<feature type="domain" description="Aldehyde dehydrogenase" evidence="5">
    <location>
        <begin position="30"/>
        <end position="492"/>
    </location>
</feature>
<feature type="active site" evidence="3">
    <location>
        <position position="269"/>
    </location>
</feature>
<dbReference type="Gene3D" id="3.40.605.10">
    <property type="entry name" value="Aldehyde Dehydrogenase, Chain A, domain 1"/>
    <property type="match status" value="1"/>
</dbReference>
<keyword evidence="7" id="KW-1185">Reference proteome</keyword>
<name>A0A4R6PHK4_NOCIG</name>
<evidence type="ECO:0000256" key="4">
    <source>
        <dbReference type="RuleBase" id="RU003345"/>
    </source>
</evidence>
<protein>
    <submittedName>
        <fullName evidence="6">Acyl-CoA reductase-like NAD-dependent aldehyde dehydrogenase</fullName>
    </submittedName>
</protein>
<evidence type="ECO:0000313" key="6">
    <source>
        <dbReference type="EMBL" id="TDP37784.1"/>
    </source>
</evidence>
<dbReference type="EMBL" id="SNXK01000004">
    <property type="protein sequence ID" value="TDP37784.1"/>
    <property type="molecule type" value="Genomic_DNA"/>
</dbReference>